<proteinExistence type="predicted"/>
<gene>
    <name evidence="2" type="ORF">Sjap_007793</name>
</gene>
<name>A0AAP0PBN6_9MAGN</name>
<dbReference type="PROSITE" id="PS50835">
    <property type="entry name" value="IG_LIKE"/>
    <property type="match status" value="1"/>
</dbReference>
<keyword evidence="3" id="KW-1185">Reference proteome</keyword>
<dbReference type="AlphaFoldDB" id="A0AAP0PBN6"/>
<reference evidence="2 3" key="1">
    <citation type="submission" date="2024-01" db="EMBL/GenBank/DDBJ databases">
        <title>Genome assemblies of Stephania.</title>
        <authorList>
            <person name="Yang L."/>
        </authorList>
    </citation>
    <scope>NUCLEOTIDE SEQUENCE [LARGE SCALE GENOMIC DNA]</scope>
    <source>
        <strain evidence="2">QJT</strain>
        <tissue evidence="2">Leaf</tissue>
    </source>
</reference>
<feature type="domain" description="Ig-like" evidence="1">
    <location>
        <begin position="1"/>
        <end position="68"/>
    </location>
</feature>
<organism evidence="2 3">
    <name type="scientific">Stephania japonica</name>
    <dbReference type="NCBI Taxonomy" id="461633"/>
    <lineage>
        <taxon>Eukaryota</taxon>
        <taxon>Viridiplantae</taxon>
        <taxon>Streptophyta</taxon>
        <taxon>Embryophyta</taxon>
        <taxon>Tracheophyta</taxon>
        <taxon>Spermatophyta</taxon>
        <taxon>Magnoliopsida</taxon>
        <taxon>Ranunculales</taxon>
        <taxon>Menispermaceae</taxon>
        <taxon>Menispermoideae</taxon>
        <taxon>Cissampelideae</taxon>
        <taxon>Stephania</taxon>
    </lineage>
</organism>
<dbReference type="Proteomes" id="UP001417504">
    <property type="component" value="Unassembled WGS sequence"/>
</dbReference>
<evidence type="ECO:0000313" key="2">
    <source>
        <dbReference type="EMBL" id="KAK9137199.1"/>
    </source>
</evidence>
<dbReference type="InterPro" id="IPR007110">
    <property type="entry name" value="Ig-like_dom"/>
</dbReference>
<comment type="caution">
    <text evidence="2">The sequence shown here is derived from an EMBL/GenBank/DDBJ whole genome shotgun (WGS) entry which is preliminary data.</text>
</comment>
<dbReference type="EMBL" id="JBBNAE010000003">
    <property type="protein sequence ID" value="KAK9137199.1"/>
    <property type="molecule type" value="Genomic_DNA"/>
</dbReference>
<evidence type="ECO:0000313" key="3">
    <source>
        <dbReference type="Proteomes" id="UP001417504"/>
    </source>
</evidence>
<protein>
    <recommendedName>
        <fullName evidence="1">Ig-like domain-containing protein</fullName>
    </recommendedName>
</protein>
<sequence length="68" mass="7722">MGGMIRGFTTKCLGRGSSHVAEAIAFREASNWIKRQPMNNVLFELHSLLVVQAVHSLKQDRFDYECLI</sequence>
<evidence type="ECO:0000259" key="1">
    <source>
        <dbReference type="PROSITE" id="PS50835"/>
    </source>
</evidence>
<accession>A0AAP0PBN6</accession>